<name>U5NZM7_9MICC</name>
<dbReference type="RefSeq" id="WP_023190137.1">
    <property type="nucleotide sequence ID" value="NC_022599.1"/>
</dbReference>
<evidence type="ECO:0000313" key="1">
    <source>
        <dbReference type="EMBL" id="AGY35494.1"/>
    </source>
</evidence>
<organism evidence="1">
    <name type="scientific">Micrococcus sp. V7</name>
    <dbReference type="NCBI Taxonomy" id="404582"/>
    <lineage>
        <taxon>Bacteria</taxon>
        <taxon>Bacillati</taxon>
        <taxon>Actinomycetota</taxon>
        <taxon>Actinomycetes</taxon>
        <taxon>Micrococcales</taxon>
        <taxon>Micrococcaceae</taxon>
        <taxon>Micrococcus</taxon>
    </lineage>
</organism>
<geneLocation type="plasmid" evidence="1">
    <name>pLMV7</name>
</geneLocation>
<dbReference type="AlphaFoldDB" id="U5NZM7"/>
<accession>U5NZM7</accession>
<gene>
    <name evidence="1" type="ORF">LMV7_p00730</name>
</gene>
<proteinExistence type="predicted"/>
<reference evidence="1" key="1">
    <citation type="journal article" date="2013" name="Genome Announc.">
        <title>First complete sequence of a giant linear plasmid from a micrococcus strain isolated from an extremely high-altitude lake.</title>
        <authorList>
            <person name="Dib J.R."/>
            <person name="Schuldes J."/>
            <person name="Thurmer A."/>
            <person name="Farias M.E."/>
            <person name="Daniel R."/>
            <person name="Meinhardt F."/>
        </authorList>
    </citation>
    <scope>NUCLEOTIDE SEQUENCE</scope>
    <source>
        <strain evidence="1">V7</strain>
        <plasmid evidence="1">pLMV7</plasmid>
    </source>
</reference>
<sequence>MQLQWVGTITTDLPVTCAQVAQWVVRERPELVRRLHGAAQAPTAAQVETFMGVQPHFAQTLAGLYAQAHGLLPAGAELRVRRI</sequence>
<keyword evidence="1" id="KW-0614">Plasmid</keyword>
<protein>
    <submittedName>
        <fullName evidence="1">Uncharacterized protein</fullName>
    </submittedName>
</protein>
<dbReference type="EMBL" id="KF577591">
    <property type="protein sequence ID" value="AGY35494.1"/>
    <property type="molecule type" value="Genomic_DNA"/>
</dbReference>